<gene>
    <name evidence="2" type="ORF">NCTC1934_06284</name>
</gene>
<dbReference type="AlphaFoldDB" id="A0A379JKN6"/>
<feature type="region of interest" description="Disordered" evidence="1">
    <location>
        <begin position="1"/>
        <end position="36"/>
    </location>
</feature>
<organism evidence="2 3">
    <name type="scientific">Nocardia otitidiscaviarum</name>
    <dbReference type="NCBI Taxonomy" id="1823"/>
    <lineage>
        <taxon>Bacteria</taxon>
        <taxon>Bacillati</taxon>
        <taxon>Actinomycetota</taxon>
        <taxon>Actinomycetes</taxon>
        <taxon>Mycobacteriales</taxon>
        <taxon>Nocardiaceae</taxon>
        <taxon>Nocardia</taxon>
    </lineage>
</organism>
<evidence type="ECO:0000256" key="1">
    <source>
        <dbReference type="SAM" id="MobiDB-lite"/>
    </source>
</evidence>
<protein>
    <submittedName>
        <fullName evidence="2">Uncharacterized protein</fullName>
    </submittedName>
</protein>
<dbReference type="RefSeq" id="WP_157533821.1">
    <property type="nucleotide sequence ID" value="NZ_UGRY01000006.1"/>
</dbReference>
<feature type="compositionally biased region" description="Basic and acidic residues" evidence="1">
    <location>
        <begin position="1"/>
        <end position="14"/>
    </location>
</feature>
<accession>A0A379JKN6</accession>
<evidence type="ECO:0000313" key="2">
    <source>
        <dbReference type="EMBL" id="SUD48936.1"/>
    </source>
</evidence>
<name>A0A379JKN6_9NOCA</name>
<evidence type="ECO:0000313" key="3">
    <source>
        <dbReference type="Proteomes" id="UP000255467"/>
    </source>
</evidence>
<reference evidence="2 3" key="1">
    <citation type="submission" date="2018-06" db="EMBL/GenBank/DDBJ databases">
        <authorList>
            <consortium name="Pathogen Informatics"/>
            <person name="Doyle S."/>
        </authorList>
    </citation>
    <scope>NUCLEOTIDE SEQUENCE [LARGE SCALE GENOMIC DNA]</scope>
    <source>
        <strain evidence="2 3">NCTC1934</strain>
    </source>
</reference>
<dbReference type="EMBL" id="UGRY01000006">
    <property type="protein sequence ID" value="SUD48936.1"/>
    <property type="molecule type" value="Genomic_DNA"/>
</dbReference>
<sequence>MRIRPPDPDPDPDRGAPATPAPADPTRTAIDTAESDRRPYRIWTSLTTDDPYDCLAY</sequence>
<keyword evidence="3" id="KW-1185">Reference proteome</keyword>
<proteinExistence type="predicted"/>
<dbReference type="Proteomes" id="UP000255467">
    <property type="component" value="Unassembled WGS sequence"/>
</dbReference>